<dbReference type="GO" id="GO:0016779">
    <property type="term" value="F:nucleotidyltransferase activity"/>
    <property type="evidence" value="ECO:0007669"/>
    <property type="project" value="UniProtKB-KW"/>
</dbReference>
<feature type="domain" description="MobA-like NTP transferase" evidence="8">
    <location>
        <begin position="12"/>
        <end position="165"/>
    </location>
</feature>
<evidence type="ECO:0000256" key="2">
    <source>
        <dbReference type="ARBA" id="ARBA00022679"/>
    </source>
</evidence>
<keyword evidence="4" id="KW-0547">Nucleotide-binding</keyword>
<dbReference type="SUPFAM" id="SSF53448">
    <property type="entry name" value="Nucleotide-diphospho-sugar transferases"/>
    <property type="match status" value="1"/>
</dbReference>
<evidence type="ECO:0000256" key="6">
    <source>
        <dbReference type="ARBA" id="ARBA00023134"/>
    </source>
</evidence>
<dbReference type="InterPro" id="IPR029044">
    <property type="entry name" value="Nucleotide-diphossugar_trans"/>
</dbReference>
<evidence type="ECO:0000313" key="9">
    <source>
        <dbReference type="EMBL" id="MBC1510796.1"/>
    </source>
</evidence>
<dbReference type="PANTHER" id="PTHR19136">
    <property type="entry name" value="MOLYBDENUM COFACTOR GUANYLYLTRANSFERASE"/>
    <property type="match status" value="1"/>
</dbReference>
<keyword evidence="2" id="KW-0808">Transferase</keyword>
<proteinExistence type="predicted"/>
<keyword evidence="10" id="KW-1185">Reference proteome</keyword>
<dbReference type="Proteomes" id="UP000587800">
    <property type="component" value="Unassembled WGS sequence"/>
</dbReference>
<dbReference type="EMBL" id="JAASUB010000016">
    <property type="protein sequence ID" value="MBC1510796.1"/>
    <property type="molecule type" value="Genomic_DNA"/>
</dbReference>
<dbReference type="Pfam" id="PF12804">
    <property type="entry name" value="NTP_transf_3"/>
    <property type="match status" value="1"/>
</dbReference>
<sequence>MDKSKNEKVNVGIILAGGKSSRFGESKTFFRDKASGKTWVELTVDKLTPFCEMIFISANSTNYMELTKLFQTSSTIRIIPDIPAYSDYGPLGGIYAVTLAANQYTHANFLILPTDMPFLTTKEIAHLEANPNSYAQTNQANHYLVANIPYSLPALTEILHNKEHRVIKLLQKLHSRPLFFENEHPFRNINFPDDLN</sequence>
<evidence type="ECO:0000256" key="3">
    <source>
        <dbReference type="ARBA" id="ARBA00022723"/>
    </source>
</evidence>
<name>A0ABR6SYN7_9LIST</name>
<keyword evidence="9" id="KW-0548">Nucleotidyltransferase</keyword>
<dbReference type="CDD" id="cd02503">
    <property type="entry name" value="MobA"/>
    <property type="match status" value="1"/>
</dbReference>
<keyword evidence="6" id="KW-0342">GTP-binding</keyword>
<comment type="caution">
    <text evidence="9">The sequence shown here is derived from an EMBL/GenBank/DDBJ whole genome shotgun (WGS) entry which is preliminary data.</text>
</comment>
<dbReference type="InterPro" id="IPR013482">
    <property type="entry name" value="Molybde_CF_guanTrfase"/>
</dbReference>
<evidence type="ECO:0000256" key="7">
    <source>
        <dbReference type="ARBA" id="ARBA00023150"/>
    </source>
</evidence>
<evidence type="ECO:0000313" key="10">
    <source>
        <dbReference type="Proteomes" id="UP000587800"/>
    </source>
</evidence>
<accession>A0ABR6SYN7</accession>
<dbReference type="PANTHER" id="PTHR19136:SF81">
    <property type="entry name" value="MOLYBDENUM COFACTOR GUANYLYLTRANSFERASE"/>
    <property type="match status" value="1"/>
</dbReference>
<dbReference type="Gene3D" id="3.90.550.10">
    <property type="entry name" value="Spore Coat Polysaccharide Biosynthesis Protein SpsA, Chain A"/>
    <property type="match status" value="1"/>
</dbReference>
<dbReference type="RefSeq" id="WP_185348936.1">
    <property type="nucleotide sequence ID" value="NZ_JAASTU010000017.1"/>
</dbReference>
<evidence type="ECO:0000256" key="1">
    <source>
        <dbReference type="ARBA" id="ARBA00022490"/>
    </source>
</evidence>
<dbReference type="InterPro" id="IPR025877">
    <property type="entry name" value="MobA-like_NTP_Trfase"/>
</dbReference>
<gene>
    <name evidence="9" type="ORF">HCJ59_12965</name>
</gene>
<evidence type="ECO:0000256" key="5">
    <source>
        <dbReference type="ARBA" id="ARBA00022842"/>
    </source>
</evidence>
<keyword evidence="3" id="KW-0479">Metal-binding</keyword>
<keyword evidence="7" id="KW-0501">Molybdenum cofactor biosynthesis</keyword>
<evidence type="ECO:0000256" key="4">
    <source>
        <dbReference type="ARBA" id="ARBA00022741"/>
    </source>
</evidence>
<organism evidence="9 10">
    <name type="scientific">Listeria immobilis</name>
    <dbReference type="NCBI Taxonomy" id="2713502"/>
    <lineage>
        <taxon>Bacteria</taxon>
        <taxon>Bacillati</taxon>
        <taxon>Bacillota</taxon>
        <taxon>Bacilli</taxon>
        <taxon>Bacillales</taxon>
        <taxon>Listeriaceae</taxon>
        <taxon>Listeria</taxon>
    </lineage>
</organism>
<reference evidence="9 10" key="1">
    <citation type="submission" date="2020-03" db="EMBL/GenBank/DDBJ databases">
        <title>Soil Listeria distribution.</title>
        <authorList>
            <person name="Liao J."/>
            <person name="Wiedmann M."/>
        </authorList>
    </citation>
    <scope>NUCLEOTIDE SEQUENCE [LARGE SCALE GENOMIC DNA]</scope>
    <source>
        <strain evidence="9 10">FSL L7-1515</strain>
    </source>
</reference>
<keyword evidence="1" id="KW-0963">Cytoplasm</keyword>
<evidence type="ECO:0000259" key="8">
    <source>
        <dbReference type="Pfam" id="PF12804"/>
    </source>
</evidence>
<keyword evidence="5" id="KW-0460">Magnesium</keyword>
<protein>
    <submittedName>
        <fullName evidence="9">Molybdenum cofactor guanylyltransferase</fullName>
    </submittedName>
</protein>